<feature type="domain" description="Major facilitator superfamily (MFS) profile" evidence="5">
    <location>
        <begin position="1"/>
        <end position="69"/>
    </location>
</feature>
<comment type="caution">
    <text evidence="6">The sequence shown here is derived from an EMBL/GenBank/DDBJ whole genome shotgun (WGS) entry which is preliminary data.</text>
</comment>
<dbReference type="AlphaFoldDB" id="A0A2M7PMD7"/>
<proteinExistence type="predicted"/>
<evidence type="ECO:0000259" key="5">
    <source>
        <dbReference type="PROSITE" id="PS50850"/>
    </source>
</evidence>
<dbReference type="InterPro" id="IPR036259">
    <property type="entry name" value="MFS_trans_sf"/>
</dbReference>
<feature type="transmembrane region" description="Helical" evidence="4">
    <location>
        <begin position="45"/>
        <end position="64"/>
    </location>
</feature>
<keyword evidence="1 4" id="KW-0812">Transmembrane</keyword>
<keyword evidence="2 4" id="KW-1133">Transmembrane helix</keyword>
<evidence type="ECO:0000313" key="6">
    <source>
        <dbReference type="EMBL" id="PIY31685.1"/>
    </source>
</evidence>
<dbReference type="Gene3D" id="1.20.1250.20">
    <property type="entry name" value="MFS general substrate transporter like domains"/>
    <property type="match status" value="1"/>
</dbReference>
<dbReference type="Proteomes" id="UP000230646">
    <property type="component" value="Unassembled WGS sequence"/>
</dbReference>
<keyword evidence="3 4" id="KW-0472">Membrane</keyword>
<accession>A0A2M7PMD7</accession>
<sequence length="74" mass="8097">MAFLNEVVPNSLKGTISGAYYLFWGIGFFFGPIIIGQITKSGLSLGYQLFSAFLLIEALILVFCSKEKANNKGQ</sequence>
<dbReference type="PROSITE" id="PS50850">
    <property type="entry name" value="MFS"/>
    <property type="match status" value="1"/>
</dbReference>
<gene>
    <name evidence="6" type="ORF">COZ07_08410</name>
</gene>
<dbReference type="SUPFAM" id="SSF103473">
    <property type="entry name" value="MFS general substrate transporter"/>
    <property type="match status" value="1"/>
</dbReference>
<reference evidence="6 7" key="1">
    <citation type="submission" date="2017-09" db="EMBL/GenBank/DDBJ databases">
        <title>Depth-based differentiation of microbial function through sediment-hosted aquifers and enrichment of novel symbionts in the deep terrestrial subsurface.</title>
        <authorList>
            <person name="Probst A.J."/>
            <person name="Ladd B."/>
            <person name="Jarett J.K."/>
            <person name="Geller-Mcgrath D.E."/>
            <person name="Sieber C.M."/>
            <person name="Emerson J.B."/>
            <person name="Anantharaman K."/>
            <person name="Thomas B.C."/>
            <person name="Malmstrom R."/>
            <person name="Stieglmeier M."/>
            <person name="Klingl A."/>
            <person name="Woyke T."/>
            <person name="Ryan C.M."/>
            <person name="Banfield J.F."/>
        </authorList>
    </citation>
    <scope>NUCLEOTIDE SEQUENCE [LARGE SCALE GENOMIC DNA]</scope>
    <source>
        <strain evidence="6">CG_4_10_14_3_um_filter_34_13</strain>
    </source>
</reference>
<evidence type="ECO:0000256" key="4">
    <source>
        <dbReference type="SAM" id="Phobius"/>
    </source>
</evidence>
<protein>
    <recommendedName>
        <fullName evidence="5">Major facilitator superfamily (MFS) profile domain-containing protein</fullName>
    </recommendedName>
</protein>
<organism evidence="6 7">
    <name type="scientific">Candidatus Infernicultor aquiphilus</name>
    <dbReference type="NCBI Taxonomy" id="1805029"/>
    <lineage>
        <taxon>Bacteria</taxon>
        <taxon>Pseudomonadati</taxon>
        <taxon>Atribacterota</taxon>
        <taxon>Candidatus Phoenicimicrobiia</taxon>
        <taxon>Candidatus Pheonicimicrobiales</taxon>
        <taxon>Candidatus Phoenicimicrobiaceae</taxon>
        <taxon>Candidatus Infernicultor</taxon>
    </lineage>
</organism>
<feature type="transmembrane region" description="Helical" evidence="4">
    <location>
        <begin position="21"/>
        <end position="39"/>
    </location>
</feature>
<dbReference type="EMBL" id="PFKO01000311">
    <property type="protein sequence ID" value="PIY31685.1"/>
    <property type="molecule type" value="Genomic_DNA"/>
</dbReference>
<name>A0A2M7PMD7_9BACT</name>
<evidence type="ECO:0000256" key="1">
    <source>
        <dbReference type="ARBA" id="ARBA00022692"/>
    </source>
</evidence>
<evidence type="ECO:0000256" key="2">
    <source>
        <dbReference type="ARBA" id="ARBA00022989"/>
    </source>
</evidence>
<dbReference type="InterPro" id="IPR020846">
    <property type="entry name" value="MFS_dom"/>
</dbReference>
<dbReference type="GO" id="GO:0022857">
    <property type="term" value="F:transmembrane transporter activity"/>
    <property type="evidence" value="ECO:0007669"/>
    <property type="project" value="InterPro"/>
</dbReference>
<evidence type="ECO:0000313" key="7">
    <source>
        <dbReference type="Proteomes" id="UP000230646"/>
    </source>
</evidence>
<evidence type="ECO:0000256" key="3">
    <source>
        <dbReference type="ARBA" id="ARBA00023136"/>
    </source>
</evidence>